<feature type="compositionally biased region" description="Polar residues" evidence="1">
    <location>
        <begin position="1"/>
        <end position="14"/>
    </location>
</feature>
<feature type="compositionally biased region" description="Basic and acidic residues" evidence="1">
    <location>
        <begin position="16"/>
        <end position="25"/>
    </location>
</feature>
<feature type="compositionally biased region" description="Basic and acidic residues" evidence="1">
    <location>
        <begin position="35"/>
        <end position="114"/>
    </location>
</feature>
<feature type="region of interest" description="Disordered" evidence="1">
    <location>
        <begin position="1"/>
        <end position="121"/>
    </location>
</feature>
<sequence length="121" mass="13691">MPSTEVDTSSTTPVQPEKEVEKFQETEESNCGGKHCKDTKTETIKKTTGESEKTEKEKFLETESKDDVNTPPGTKEETDCNMEEKLAETKENRAENSKRKSKESSNETKEEKSPPKKRKSS</sequence>
<evidence type="ECO:0000313" key="2">
    <source>
        <dbReference type="EMBL" id="RMX60870.1"/>
    </source>
</evidence>
<organism evidence="2 3">
    <name type="scientific">Pocillopora damicornis</name>
    <name type="common">Cauliflower coral</name>
    <name type="synonym">Millepora damicornis</name>
    <dbReference type="NCBI Taxonomy" id="46731"/>
    <lineage>
        <taxon>Eukaryota</taxon>
        <taxon>Metazoa</taxon>
        <taxon>Cnidaria</taxon>
        <taxon>Anthozoa</taxon>
        <taxon>Hexacorallia</taxon>
        <taxon>Scleractinia</taxon>
        <taxon>Astrocoeniina</taxon>
        <taxon>Pocilloporidae</taxon>
        <taxon>Pocillopora</taxon>
    </lineage>
</organism>
<dbReference type="EMBL" id="RCHS01000098">
    <property type="protein sequence ID" value="RMX60870.1"/>
    <property type="molecule type" value="Genomic_DNA"/>
</dbReference>
<gene>
    <name evidence="2" type="ORF">pdam_00003475</name>
</gene>
<comment type="caution">
    <text evidence="2">The sequence shown here is derived from an EMBL/GenBank/DDBJ whole genome shotgun (WGS) entry which is preliminary data.</text>
</comment>
<dbReference type="Proteomes" id="UP000275408">
    <property type="component" value="Unassembled WGS sequence"/>
</dbReference>
<dbReference type="AlphaFoldDB" id="A0A3M6V4U3"/>
<proteinExistence type="predicted"/>
<evidence type="ECO:0000256" key="1">
    <source>
        <dbReference type="SAM" id="MobiDB-lite"/>
    </source>
</evidence>
<keyword evidence="3" id="KW-1185">Reference proteome</keyword>
<evidence type="ECO:0000313" key="3">
    <source>
        <dbReference type="Proteomes" id="UP000275408"/>
    </source>
</evidence>
<protein>
    <submittedName>
        <fullName evidence="2">Uncharacterized protein</fullName>
    </submittedName>
</protein>
<reference evidence="2 3" key="1">
    <citation type="journal article" date="2018" name="Sci. Rep.">
        <title>Comparative analysis of the Pocillopora damicornis genome highlights role of immune system in coral evolution.</title>
        <authorList>
            <person name="Cunning R."/>
            <person name="Bay R.A."/>
            <person name="Gillette P."/>
            <person name="Baker A.C."/>
            <person name="Traylor-Knowles N."/>
        </authorList>
    </citation>
    <scope>NUCLEOTIDE SEQUENCE [LARGE SCALE GENOMIC DNA]</scope>
    <source>
        <strain evidence="2">RSMAS</strain>
        <tissue evidence="2">Whole animal</tissue>
    </source>
</reference>
<name>A0A3M6V4U3_POCDA</name>
<accession>A0A3M6V4U3</accession>